<proteinExistence type="predicted"/>
<evidence type="ECO:0000313" key="3">
    <source>
        <dbReference type="Proteomes" id="UP001193389"/>
    </source>
</evidence>
<dbReference type="InterPro" id="IPR013211">
    <property type="entry name" value="LVIVD"/>
</dbReference>
<evidence type="ECO:0000256" key="1">
    <source>
        <dbReference type="SAM" id="SignalP"/>
    </source>
</evidence>
<accession>A0A5K7S6L8</accession>
<keyword evidence="3" id="KW-1185">Reference proteome</keyword>
<dbReference type="RefSeq" id="WP_318350206.1">
    <property type="nucleotide sequence ID" value="NZ_AP018694.1"/>
</dbReference>
<dbReference type="Proteomes" id="UP001193389">
    <property type="component" value="Chromosome"/>
</dbReference>
<organism evidence="2 3">
    <name type="scientific">Aquipluma nitroreducens</name>
    <dbReference type="NCBI Taxonomy" id="2010828"/>
    <lineage>
        <taxon>Bacteria</taxon>
        <taxon>Pseudomonadati</taxon>
        <taxon>Bacteroidota</taxon>
        <taxon>Bacteroidia</taxon>
        <taxon>Marinilabiliales</taxon>
        <taxon>Prolixibacteraceae</taxon>
        <taxon>Aquipluma</taxon>
    </lineage>
</organism>
<gene>
    <name evidence="2" type="ORF">AQPE_1337</name>
</gene>
<dbReference type="SUPFAM" id="SSF63825">
    <property type="entry name" value="YWTD domain"/>
    <property type="match status" value="1"/>
</dbReference>
<sequence>MKQTKHIFSVLVLLLAFSSACTDKVFETFNANSPIYMSYSDLRSAVKMNTAQKLNNPGKIYFKDNFIFINEKMRGIHVFDVSDPKNPQNKGFIEIPGNVDIAIKDNILYADSYVDLVAIDVSSFSAMKEVGRVEKVFPYTLPTYDTKYPVARLDETKGVVTAWEVKSVRQELEQRYYPIYYSAAYYAMDKASGLSNAGGGITGASYGVGGSMARFGLYKDFLYVVNQSSLLTFKLNSNSQVTLLSTNYVNWNAETIFITDNHMFLGTQNGLIVMTLEVPEKPVQIGNFAHMTSCDPVVIKGDLAFITLKGGSTCRGGTLNQLDIVQMSNSYSKFTLLKSYPMFGPQGLGIDDDLLFLCDGDAGLKIYNAADPLAITQIAIFPSINAYDVIPMNDYLFMIGEKGFTLYDYSNIQDIKQIGFIPVEKFYAD</sequence>
<feature type="chain" id="PRO_5024287540" description="LVIVD repeat-containing protein" evidence="1">
    <location>
        <begin position="24"/>
        <end position="429"/>
    </location>
</feature>
<reference evidence="2" key="1">
    <citation type="journal article" date="2020" name="Int. J. Syst. Evol. Microbiol.">
        <title>Aquipluma nitroreducens gen. nov. sp. nov., a novel facultatively anaerobic bacterium isolated from a freshwater lake.</title>
        <authorList>
            <person name="Watanabe M."/>
            <person name="Kojima H."/>
            <person name="Fukui M."/>
        </authorList>
    </citation>
    <scope>NUCLEOTIDE SEQUENCE</scope>
    <source>
        <strain evidence="2">MeG22</strain>
    </source>
</reference>
<evidence type="ECO:0000313" key="2">
    <source>
        <dbReference type="EMBL" id="BBE17188.1"/>
    </source>
</evidence>
<dbReference type="EMBL" id="AP018694">
    <property type="protein sequence ID" value="BBE17188.1"/>
    <property type="molecule type" value="Genomic_DNA"/>
</dbReference>
<dbReference type="Pfam" id="PF08309">
    <property type="entry name" value="LVIVD"/>
    <property type="match status" value="1"/>
</dbReference>
<feature type="signal peptide" evidence="1">
    <location>
        <begin position="1"/>
        <end position="23"/>
    </location>
</feature>
<protein>
    <recommendedName>
        <fullName evidence="4">LVIVD repeat-containing protein</fullName>
    </recommendedName>
</protein>
<name>A0A5K7S6L8_9BACT</name>
<dbReference type="KEGG" id="anf:AQPE_1337"/>
<evidence type="ECO:0008006" key="4">
    <source>
        <dbReference type="Google" id="ProtNLM"/>
    </source>
</evidence>
<keyword evidence="1" id="KW-0732">Signal</keyword>
<dbReference type="PROSITE" id="PS51257">
    <property type="entry name" value="PROKAR_LIPOPROTEIN"/>
    <property type="match status" value="1"/>
</dbReference>
<dbReference type="AlphaFoldDB" id="A0A5K7S6L8"/>